<proteinExistence type="inferred from homology"/>
<keyword evidence="3" id="KW-0808">Transferase</keyword>
<protein>
    <recommendedName>
        <fullName evidence="11">GHMP kinase</fullName>
    </recommendedName>
</protein>
<evidence type="ECO:0000313" key="10">
    <source>
        <dbReference type="Proteomes" id="UP000179227"/>
    </source>
</evidence>
<feature type="domain" description="GHMP kinase N-terminal" evidence="7">
    <location>
        <begin position="93"/>
        <end position="179"/>
    </location>
</feature>
<dbReference type="InterPro" id="IPR020568">
    <property type="entry name" value="Ribosomal_Su5_D2-typ_SF"/>
</dbReference>
<keyword evidence="5" id="KW-0119">Carbohydrate metabolism</keyword>
<dbReference type="InterPro" id="IPR006206">
    <property type="entry name" value="Mevalonate/galactokinase"/>
</dbReference>
<dbReference type="InterPro" id="IPR013750">
    <property type="entry name" value="GHMP_kinase_C_dom"/>
</dbReference>
<evidence type="ECO:0008006" key="11">
    <source>
        <dbReference type="Google" id="ProtNLM"/>
    </source>
</evidence>
<evidence type="ECO:0000256" key="6">
    <source>
        <dbReference type="SAM" id="MobiDB-lite"/>
    </source>
</evidence>
<dbReference type="Pfam" id="PF00288">
    <property type="entry name" value="GHMP_kinases_N"/>
    <property type="match status" value="1"/>
</dbReference>
<dbReference type="PRINTS" id="PR00959">
    <property type="entry name" value="MEVGALKINASE"/>
</dbReference>
<keyword evidence="5" id="KW-0299">Galactose metabolism</keyword>
<dbReference type="GO" id="GO:0006012">
    <property type="term" value="P:galactose metabolic process"/>
    <property type="evidence" value="ECO:0007669"/>
    <property type="project" value="UniProtKB-KW"/>
</dbReference>
<keyword evidence="2" id="KW-0547">Nucleotide-binding</keyword>
<evidence type="ECO:0000256" key="1">
    <source>
        <dbReference type="ARBA" id="ARBA00006566"/>
    </source>
</evidence>
<keyword evidence="4" id="KW-0067">ATP-binding</keyword>
<dbReference type="GO" id="GO:0005524">
    <property type="term" value="F:ATP binding"/>
    <property type="evidence" value="ECO:0007669"/>
    <property type="project" value="UniProtKB-KW"/>
</dbReference>
<feature type="compositionally biased region" description="Basic and acidic residues" evidence="6">
    <location>
        <begin position="1"/>
        <end position="18"/>
    </location>
</feature>
<evidence type="ECO:0000259" key="7">
    <source>
        <dbReference type="Pfam" id="PF00288"/>
    </source>
</evidence>
<sequence length="350" mass="39020">MERRKEYRGVEESPKESRSSVPGRICLAGESLDWMINGPSIVGAIDLRTHVFIRRLPINTNSVAIRSEELEKRGKVIPNSELNSYDDENVNHFQAALKVFSGLGKGLGPISIEARSYLPIKAGVSSSAALILATLASLQQYYGTNFTRQELCSLAYQAENSELKTGSGFMDFYACTLGGVRYLNCSSNPPYTEEGRNFSDIKIVLVDTLVPHNTRKFISSKRRRYDEREPYIIRYADLTERVVEEIKLLLPQFGDNIETIGEYVYRCHTYLRDYMHSSTELLDQCVDVCMQNGAYGAKLTGTGMGGCMFALATEDSVAAILQQLAALPIKARVINFSEEGLRFESGPFPA</sequence>
<reference evidence="9 10" key="1">
    <citation type="journal article" date="2016" name="Nat. Commun.">
        <title>Thousands of microbial genomes shed light on interconnected biogeochemical processes in an aquifer system.</title>
        <authorList>
            <person name="Anantharaman K."/>
            <person name="Brown C.T."/>
            <person name="Hug L.A."/>
            <person name="Sharon I."/>
            <person name="Castelle C.J."/>
            <person name="Probst A.J."/>
            <person name="Thomas B.C."/>
            <person name="Singh A."/>
            <person name="Wilkins M.J."/>
            <person name="Karaoz U."/>
            <person name="Brodie E.L."/>
            <person name="Williams K.H."/>
            <person name="Hubbard S.S."/>
            <person name="Banfield J.F."/>
        </authorList>
    </citation>
    <scope>NUCLEOTIDE SEQUENCE [LARGE SCALE GENOMIC DNA]</scope>
</reference>
<dbReference type="Gene3D" id="3.30.70.890">
    <property type="entry name" value="GHMP kinase, C-terminal domain"/>
    <property type="match status" value="1"/>
</dbReference>
<feature type="region of interest" description="Disordered" evidence="6">
    <location>
        <begin position="1"/>
        <end position="21"/>
    </location>
</feature>
<dbReference type="Pfam" id="PF08544">
    <property type="entry name" value="GHMP_kinases_C"/>
    <property type="match status" value="1"/>
</dbReference>
<evidence type="ECO:0000256" key="5">
    <source>
        <dbReference type="ARBA" id="ARBA00023144"/>
    </source>
</evidence>
<comment type="similarity">
    <text evidence="1">Belongs to the GHMP kinase family. GalK subfamily.</text>
</comment>
<dbReference type="PIRSF" id="PIRSF000530">
    <property type="entry name" value="Galactokinase"/>
    <property type="match status" value="1"/>
</dbReference>
<dbReference type="STRING" id="1797729.A3A60_00355"/>
<dbReference type="GO" id="GO:0005829">
    <property type="term" value="C:cytosol"/>
    <property type="evidence" value="ECO:0007669"/>
    <property type="project" value="TreeGrafter"/>
</dbReference>
<gene>
    <name evidence="9" type="ORF">A3A60_00355</name>
</gene>
<dbReference type="AlphaFoldDB" id="A0A1F5HW36"/>
<evidence type="ECO:0000259" key="8">
    <source>
        <dbReference type="Pfam" id="PF08544"/>
    </source>
</evidence>
<organism evidence="9 10">
    <name type="scientific">Candidatus Curtissbacteria bacterium RIFCSPLOWO2_01_FULL_42_26</name>
    <dbReference type="NCBI Taxonomy" id="1797729"/>
    <lineage>
        <taxon>Bacteria</taxon>
        <taxon>Candidatus Curtissiibacteriota</taxon>
    </lineage>
</organism>
<keyword evidence="3" id="KW-0418">Kinase</keyword>
<dbReference type="Proteomes" id="UP000179227">
    <property type="component" value="Unassembled WGS sequence"/>
</dbReference>
<accession>A0A1F5HW36</accession>
<dbReference type="SUPFAM" id="SSF55060">
    <property type="entry name" value="GHMP Kinase, C-terminal domain"/>
    <property type="match status" value="1"/>
</dbReference>
<dbReference type="SUPFAM" id="SSF54211">
    <property type="entry name" value="Ribosomal protein S5 domain 2-like"/>
    <property type="match status" value="1"/>
</dbReference>
<evidence type="ECO:0000256" key="2">
    <source>
        <dbReference type="ARBA" id="ARBA00022741"/>
    </source>
</evidence>
<dbReference type="GO" id="GO:0004335">
    <property type="term" value="F:galactokinase activity"/>
    <property type="evidence" value="ECO:0007669"/>
    <property type="project" value="TreeGrafter"/>
</dbReference>
<dbReference type="InterPro" id="IPR014721">
    <property type="entry name" value="Ribsml_uS5_D2-typ_fold_subgr"/>
</dbReference>
<dbReference type="PANTHER" id="PTHR10457">
    <property type="entry name" value="MEVALONATE KINASE/GALACTOKINASE"/>
    <property type="match status" value="1"/>
</dbReference>
<evidence type="ECO:0000313" key="9">
    <source>
        <dbReference type="EMBL" id="OGE08367.1"/>
    </source>
</evidence>
<name>A0A1F5HW36_9BACT</name>
<evidence type="ECO:0000256" key="3">
    <source>
        <dbReference type="ARBA" id="ARBA00022777"/>
    </source>
</evidence>
<dbReference type="InterPro" id="IPR036554">
    <property type="entry name" value="GHMP_kinase_C_sf"/>
</dbReference>
<comment type="caution">
    <text evidence="9">The sequence shown here is derived from an EMBL/GenBank/DDBJ whole genome shotgun (WGS) entry which is preliminary data.</text>
</comment>
<evidence type="ECO:0000256" key="4">
    <source>
        <dbReference type="ARBA" id="ARBA00022840"/>
    </source>
</evidence>
<dbReference type="InterPro" id="IPR006204">
    <property type="entry name" value="GHMP_kinase_N_dom"/>
</dbReference>
<dbReference type="PANTHER" id="PTHR10457:SF7">
    <property type="entry name" value="GALACTOKINASE-RELATED"/>
    <property type="match status" value="1"/>
</dbReference>
<dbReference type="EMBL" id="MFBS01000037">
    <property type="protein sequence ID" value="OGE08367.1"/>
    <property type="molecule type" value="Genomic_DNA"/>
</dbReference>
<feature type="domain" description="GHMP kinase C-terminal" evidence="8">
    <location>
        <begin position="257"/>
        <end position="326"/>
    </location>
</feature>
<dbReference type="Gene3D" id="3.30.230.10">
    <property type="match status" value="1"/>
</dbReference>